<dbReference type="KEGG" id="pbd:PBOR_32650"/>
<accession>A0A089LHV0</accession>
<dbReference type="EMBL" id="CP009285">
    <property type="protein sequence ID" value="AIQ61116.1"/>
    <property type="molecule type" value="Genomic_DNA"/>
</dbReference>
<proteinExistence type="predicted"/>
<dbReference type="HOGENOM" id="CLU_130297_0_0_9"/>
<dbReference type="OrthoDB" id="9814992at2"/>
<dbReference type="Pfam" id="PF04985">
    <property type="entry name" value="Phage_tube"/>
    <property type="match status" value="1"/>
</dbReference>
<evidence type="ECO:0008006" key="3">
    <source>
        <dbReference type="Google" id="ProtNLM"/>
    </source>
</evidence>
<evidence type="ECO:0000313" key="1">
    <source>
        <dbReference type="EMBL" id="AIQ61116.1"/>
    </source>
</evidence>
<dbReference type="AlphaFoldDB" id="A0A089LHV0"/>
<name>A0A089LHV0_PAEBO</name>
<keyword evidence="2" id="KW-1185">Reference proteome</keyword>
<protein>
    <recommendedName>
        <fullName evidence="3">Phage tail protein</fullName>
    </recommendedName>
</protein>
<evidence type="ECO:0000313" key="2">
    <source>
        <dbReference type="Proteomes" id="UP000029518"/>
    </source>
</evidence>
<dbReference type="InterPro" id="IPR006498">
    <property type="entry name" value="Tail_tube"/>
</dbReference>
<reference evidence="1" key="1">
    <citation type="submission" date="2014-08" db="EMBL/GenBank/DDBJ databases">
        <title>Comparative genomics of the Paenibacillus odorifer group.</title>
        <authorList>
            <person name="den Bakker H.C."/>
            <person name="Tsai Y.-C.Y.-C."/>
            <person name="Martin N."/>
            <person name="Korlach J."/>
            <person name="Wiedmann M."/>
        </authorList>
    </citation>
    <scope>NUCLEOTIDE SEQUENCE [LARGE SCALE GENOMIC DNA]</scope>
    <source>
        <strain evidence="1">DSM 13188</strain>
    </source>
</reference>
<organism evidence="1 2">
    <name type="scientific">Paenibacillus borealis</name>
    <dbReference type="NCBI Taxonomy" id="160799"/>
    <lineage>
        <taxon>Bacteria</taxon>
        <taxon>Bacillati</taxon>
        <taxon>Bacillota</taxon>
        <taxon>Bacilli</taxon>
        <taxon>Bacillales</taxon>
        <taxon>Paenibacillaceae</taxon>
        <taxon>Paenibacillus</taxon>
    </lineage>
</organism>
<sequence>MPKRSERVIDYSVYLNAVDYLGTATATLPEITYLVDTIKGGGIAGEMAAPSPGHTGAMSLALKWRTIEKAAASLLAPKIHTLDLRASIQTFDTATSEYREVPFKVTVRARPLGLTLGNLETAAVMDTTNNFSVNYLKVTLDGVQVLEIDKYNYIHKVYDVDYLAATKENLSL</sequence>
<dbReference type="RefSeq" id="WP_042217884.1">
    <property type="nucleotide sequence ID" value="NZ_CP009285.1"/>
</dbReference>
<gene>
    <name evidence="1" type="ORF">PBOR_32650</name>
</gene>
<dbReference type="Proteomes" id="UP000029518">
    <property type="component" value="Chromosome"/>
</dbReference>